<dbReference type="PANTHER" id="PTHR46445">
    <property type="entry name" value="RNA POLYMERASE II DEGRADATION FACTOR-LIKE PROTEIN (DUF1296)"/>
    <property type="match status" value="1"/>
</dbReference>
<dbReference type="PANTHER" id="PTHR46445:SF3">
    <property type="entry name" value="RNA POLYMERASE II DEGRADATION FACTOR-LIKE PROTEIN (DUF1296)-RELATED"/>
    <property type="match status" value="1"/>
</dbReference>
<comment type="caution">
    <text evidence="3">The sequence shown here is derived from an EMBL/GenBank/DDBJ whole genome shotgun (WGS) entry which is preliminary data.</text>
</comment>
<evidence type="ECO:0000313" key="3">
    <source>
        <dbReference type="EMBL" id="KAJ8761921.1"/>
    </source>
</evidence>
<protein>
    <recommendedName>
        <fullName evidence="2">GBF-interacting protein 1 N-terminal domain-containing protein</fullName>
    </recommendedName>
</protein>
<dbReference type="Pfam" id="PF06972">
    <property type="entry name" value="GIP1_N"/>
    <property type="match status" value="1"/>
</dbReference>
<feature type="region of interest" description="Disordered" evidence="1">
    <location>
        <begin position="144"/>
        <end position="186"/>
    </location>
</feature>
<feature type="compositionally biased region" description="Polar residues" evidence="1">
    <location>
        <begin position="800"/>
        <end position="816"/>
    </location>
</feature>
<dbReference type="InterPro" id="IPR009060">
    <property type="entry name" value="UBA-like_sf"/>
</dbReference>
<dbReference type="InterPro" id="IPR009719">
    <property type="entry name" value="GIP1_N"/>
</dbReference>
<feature type="compositionally biased region" description="Low complexity" evidence="1">
    <location>
        <begin position="850"/>
        <end position="862"/>
    </location>
</feature>
<dbReference type="AlphaFoldDB" id="A0AAV8T555"/>
<feature type="region of interest" description="Disordered" evidence="1">
    <location>
        <begin position="835"/>
        <end position="868"/>
    </location>
</feature>
<evidence type="ECO:0000259" key="2">
    <source>
        <dbReference type="Pfam" id="PF06972"/>
    </source>
</evidence>
<feature type="compositionally biased region" description="Low complexity" evidence="1">
    <location>
        <begin position="163"/>
        <end position="186"/>
    </location>
</feature>
<feature type="region of interest" description="Disordered" evidence="1">
    <location>
        <begin position="1"/>
        <end position="27"/>
    </location>
</feature>
<reference evidence="3 4" key="1">
    <citation type="submission" date="2021-09" db="EMBL/GenBank/DDBJ databases">
        <title>Genomic insights and catalytic innovation underlie evolution of tropane alkaloids biosynthesis.</title>
        <authorList>
            <person name="Wang Y.-J."/>
            <person name="Tian T."/>
            <person name="Huang J.-P."/>
            <person name="Huang S.-X."/>
        </authorList>
    </citation>
    <scope>NUCLEOTIDE SEQUENCE [LARGE SCALE GENOMIC DNA]</scope>
    <source>
        <strain evidence="3">KIB-2018</strain>
        <tissue evidence="3">Leaf</tissue>
    </source>
</reference>
<feature type="compositionally biased region" description="Basic and acidic residues" evidence="1">
    <location>
        <begin position="363"/>
        <end position="373"/>
    </location>
</feature>
<accession>A0AAV8T555</accession>
<feature type="region of interest" description="Disordered" evidence="1">
    <location>
        <begin position="328"/>
        <end position="380"/>
    </location>
</feature>
<dbReference type="SUPFAM" id="SSF46934">
    <property type="entry name" value="UBA-like"/>
    <property type="match status" value="1"/>
</dbReference>
<feature type="region of interest" description="Disordered" evidence="1">
    <location>
        <begin position="450"/>
        <end position="472"/>
    </location>
</feature>
<dbReference type="EMBL" id="JAIWQS010000006">
    <property type="protein sequence ID" value="KAJ8761921.1"/>
    <property type="molecule type" value="Genomic_DNA"/>
</dbReference>
<name>A0AAV8T555_9ROSI</name>
<organism evidence="3 4">
    <name type="scientific">Erythroxylum novogranatense</name>
    <dbReference type="NCBI Taxonomy" id="1862640"/>
    <lineage>
        <taxon>Eukaryota</taxon>
        <taxon>Viridiplantae</taxon>
        <taxon>Streptophyta</taxon>
        <taxon>Embryophyta</taxon>
        <taxon>Tracheophyta</taxon>
        <taxon>Spermatophyta</taxon>
        <taxon>Magnoliopsida</taxon>
        <taxon>eudicotyledons</taxon>
        <taxon>Gunneridae</taxon>
        <taxon>Pentapetalae</taxon>
        <taxon>rosids</taxon>
        <taxon>fabids</taxon>
        <taxon>Malpighiales</taxon>
        <taxon>Erythroxylaceae</taxon>
        <taxon>Erythroxylum</taxon>
    </lineage>
</organism>
<gene>
    <name evidence="3" type="ORF">K2173_006523</name>
</gene>
<sequence length="868" mass="93006">MSGKGGGGDSSTTNAAGKGNNGISTIPAGSRKIVQSLKEIVNCPELEIYAMLKDCNMDPNEAVNRLLAQDPFHEVKSKREKKKENKDPVDLRFRGANSMTHRGGRGGADRNVRDYSASHGKSTYKRENGTHAYAGLPSSACGTGGDNFNWQTPLPSDPVATESKSSTSAGDGFSSSSQPSSGFQSAWLGASGQASMADIVKMGRPHNKVSAVPPHHNIYHQSDSAHPLAASHYDLHLSNNCASNVPEIKGMPEVVASQQHMHSEDEWPSIEDQPPASVSSVLEVPADSELYLDPANMPLSRVTKHTRPQVDDVLPIEDDHVENLRGNHAVSASVSSKDDRKDDSGGSALLEDNLYGDLSSYEPHNHTFEHNQGEADDDPSSVAVNFRHLTLENDDQEAATIEDNPSVIIPDHLQVNAQDCSHLSFGTFGSAIGTGFSGSFAAMPTKSTLEETSELVDAPSTGHPETRNPEYYGDEHLRSTADESLVHRTGVNAGNFDSPSVPQPEVLKEESIEVSQGNQYAFHSTTPDYPYENTQQLNDVFNNPQTSSQMQNIASLSSVLQAYNNSLSSTLLGSTVQAGREHELPYSPFPVTQSMPIKYSNAPSSISGPSISMPEALRAGSISTPQLTSQTLPGASVAAGSTLPQHLAVHPYSQHTLPLGHFANMISYPFLPQSYPYMPSAYQQAYAGNTAYHQSLASVLPQYKNNLSVGGLPQSAGVASGYGFGNSTNIAAGNFPLNAPTAPGGTTISYDDVLSSQYKDSSHLVSLQQNENSAPWVHGPSSRTMSGIPASNYYSLQGQNQQGAGFRQGQQPSQQFGALGYPNYYHSQTGISLEHQQQNSRDGSLAMGGSQSQVQPSKQTQQLWQNGY</sequence>
<evidence type="ECO:0000313" key="4">
    <source>
        <dbReference type="Proteomes" id="UP001159364"/>
    </source>
</evidence>
<feature type="region of interest" description="Disordered" evidence="1">
    <location>
        <begin position="96"/>
        <end position="131"/>
    </location>
</feature>
<evidence type="ECO:0000256" key="1">
    <source>
        <dbReference type="SAM" id="MobiDB-lite"/>
    </source>
</evidence>
<dbReference type="Proteomes" id="UP001159364">
    <property type="component" value="Linkage Group LG06"/>
</dbReference>
<feature type="domain" description="GBF-interacting protein 1 N-terminal" evidence="2">
    <location>
        <begin position="26"/>
        <end position="84"/>
    </location>
</feature>
<keyword evidence="4" id="KW-1185">Reference proteome</keyword>
<feature type="region of interest" description="Disordered" evidence="1">
    <location>
        <begin position="800"/>
        <end position="821"/>
    </location>
</feature>
<proteinExistence type="predicted"/>